<dbReference type="RefSeq" id="XP_018139811.1">
    <property type="nucleotide sequence ID" value="XM_018294361.1"/>
</dbReference>
<dbReference type="GeneID" id="28858355"/>
<gene>
    <name evidence="1" type="ORF">VFPPC_16608</name>
</gene>
<protein>
    <submittedName>
        <fullName evidence="1">Uncharacterized protein</fullName>
    </submittedName>
</protein>
<evidence type="ECO:0000313" key="2">
    <source>
        <dbReference type="Proteomes" id="UP000078397"/>
    </source>
</evidence>
<evidence type="ECO:0000313" key="1">
    <source>
        <dbReference type="EMBL" id="OAQ62107.1"/>
    </source>
</evidence>
<dbReference type="Proteomes" id="UP000078397">
    <property type="component" value="Unassembled WGS sequence"/>
</dbReference>
<comment type="caution">
    <text evidence="1">The sequence shown here is derived from an EMBL/GenBank/DDBJ whole genome shotgun (WGS) entry which is preliminary data.</text>
</comment>
<dbReference type="EMBL" id="LSBJ02000007">
    <property type="protein sequence ID" value="OAQ62107.1"/>
    <property type="molecule type" value="Genomic_DNA"/>
</dbReference>
<name>A0A179F9M7_METCM</name>
<dbReference type="KEGG" id="pchm:VFPPC_16608"/>
<keyword evidence="2" id="KW-1185">Reference proteome</keyword>
<accession>A0A179F9M7</accession>
<proteinExistence type="predicted"/>
<dbReference type="AlphaFoldDB" id="A0A179F9M7"/>
<reference evidence="1 2" key="1">
    <citation type="journal article" date="2016" name="PLoS Pathog.">
        <title>Biosynthesis of antibiotic leucinostatins in bio-control fungus Purpureocillium lilacinum and their inhibition on phytophthora revealed by genome mining.</title>
        <authorList>
            <person name="Wang G."/>
            <person name="Liu Z."/>
            <person name="Lin R."/>
            <person name="Li E."/>
            <person name="Mao Z."/>
            <person name="Ling J."/>
            <person name="Yang Y."/>
            <person name="Yin W.B."/>
            <person name="Xie B."/>
        </authorList>
    </citation>
    <scope>NUCLEOTIDE SEQUENCE [LARGE SCALE GENOMIC DNA]</scope>
    <source>
        <strain evidence="1">170</strain>
    </source>
</reference>
<organism evidence="1 2">
    <name type="scientific">Pochonia chlamydosporia 170</name>
    <dbReference type="NCBI Taxonomy" id="1380566"/>
    <lineage>
        <taxon>Eukaryota</taxon>
        <taxon>Fungi</taxon>
        <taxon>Dikarya</taxon>
        <taxon>Ascomycota</taxon>
        <taxon>Pezizomycotina</taxon>
        <taxon>Sordariomycetes</taxon>
        <taxon>Hypocreomycetidae</taxon>
        <taxon>Hypocreales</taxon>
        <taxon>Clavicipitaceae</taxon>
        <taxon>Pochonia</taxon>
    </lineage>
</organism>
<sequence length="68" mass="7681">MRGKAEHTGRSLWRRKHIYNSEHYPARGSRYEKGSCRLAVAFGGNRIGSGHSSVFYLLFLPSSTPRAN</sequence>